<accession>A0ABT9MSP6</accession>
<dbReference type="GO" id="GO:0004601">
    <property type="term" value="F:peroxidase activity"/>
    <property type="evidence" value="ECO:0007669"/>
    <property type="project" value="UniProtKB-KW"/>
</dbReference>
<feature type="region of interest" description="Disordered" evidence="9">
    <location>
        <begin position="227"/>
        <end position="260"/>
    </location>
</feature>
<dbReference type="RefSeq" id="WP_306829431.1">
    <property type="nucleotide sequence ID" value="NZ_JAUSRA010000001.1"/>
</dbReference>
<sequence length="349" mass="37078">MTGDLSRRALLTAIGAAGLASACSAPPAAAPPARKQAAQPRLEAVLAPVGPATVLLALDVTAPGRPGLESVLRELGDRLPRATATVAVGAALFDGRFGLSAPRRLAPMPAFRADVLDPAWCHGDLLVQVSGESADAVAAPLSPPVPGTHERWRIAGHHPPSPDGAVRNLFGFREGSGNPDTGDAALMDRVVWIGPDDGEPGWCVGGTYQVVRLIALAMPTWDRETDQEHERVFGRSKSTGAPLGRVHETDRPDHAADPDGRVIGLDAHIRRANPGEPPRMLRRGYSYHRESDAGQIFISYQRDPEHGFATVQRRLAGEALERYTLPFGGGYFLALPHDDAFPGRAMLGA</sequence>
<dbReference type="EC" id="1.11.1.-" evidence="13"/>
<gene>
    <name evidence="13" type="ORF">J2S43_002795</name>
</gene>
<evidence type="ECO:0000256" key="6">
    <source>
        <dbReference type="ARBA" id="ARBA00023002"/>
    </source>
</evidence>
<keyword evidence="7" id="KW-0408">Iron</keyword>
<dbReference type="InterPro" id="IPR011008">
    <property type="entry name" value="Dimeric_a/b-barrel"/>
</dbReference>
<dbReference type="InterPro" id="IPR048327">
    <property type="entry name" value="Dyp_perox_N"/>
</dbReference>
<evidence type="ECO:0000256" key="5">
    <source>
        <dbReference type="ARBA" id="ARBA00022729"/>
    </source>
</evidence>
<proteinExistence type="inferred from homology"/>
<dbReference type="InterPro" id="IPR048328">
    <property type="entry name" value="Dyp_perox_C"/>
</dbReference>
<evidence type="ECO:0000313" key="13">
    <source>
        <dbReference type="EMBL" id="MDP9794283.1"/>
    </source>
</evidence>
<organism evidence="13 14">
    <name type="scientific">Catenuloplanes nepalensis</name>
    <dbReference type="NCBI Taxonomy" id="587533"/>
    <lineage>
        <taxon>Bacteria</taxon>
        <taxon>Bacillati</taxon>
        <taxon>Actinomycetota</taxon>
        <taxon>Actinomycetes</taxon>
        <taxon>Micromonosporales</taxon>
        <taxon>Micromonosporaceae</taxon>
        <taxon>Catenuloplanes</taxon>
    </lineage>
</organism>
<evidence type="ECO:0000256" key="10">
    <source>
        <dbReference type="SAM" id="SignalP"/>
    </source>
</evidence>
<evidence type="ECO:0000259" key="11">
    <source>
        <dbReference type="Pfam" id="PF04261"/>
    </source>
</evidence>
<dbReference type="EMBL" id="JAUSRA010000001">
    <property type="protein sequence ID" value="MDP9794283.1"/>
    <property type="molecule type" value="Genomic_DNA"/>
</dbReference>
<feature type="domain" description="Dyp-type peroxidase C-terminal" evidence="12">
    <location>
        <begin position="167"/>
        <end position="338"/>
    </location>
</feature>
<evidence type="ECO:0000256" key="9">
    <source>
        <dbReference type="SAM" id="MobiDB-lite"/>
    </source>
</evidence>
<keyword evidence="3" id="KW-0349">Heme</keyword>
<evidence type="ECO:0000256" key="4">
    <source>
        <dbReference type="ARBA" id="ARBA00022723"/>
    </source>
</evidence>
<protein>
    <submittedName>
        <fullName evidence="13">Deferrochelatase/peroxidase EfeB</fullName>
        <ecNumber evidence="13">1.11.1.-</ecNumber>
    </submittedName>
</protein>
<keyword evidence="5 10" id="KW-0732">Signal</keyword>
<dbReference type="Pfam" id="PF04261">
    <property type="entry name" value="Dyp_perox_N"/>
    <property type="match status" value="1"/>
</dbReference>
<dbReference type="PROSITE" id="PS51404">
    <property type="entry name" value="DYP_PEROXIDASE"/>
    <property type="match status" value="1"/>
</dbReference>
<evidence type="ECO:0000256" key="1">
    <source>
        <dbReference type="ARBA" id="ARBA00001970"/>
    </source>
</evidence>
<dbReference type="InterPro" id="IPR006311">
    <property type="entry name" value="TAT_signal"/>
</dbReference>
<evidence type="ECO:0000256" key="8">
    <source>
        <dbReference type="ARBA" id="ARBA00025737"/>
    </source>
</evidence>
<feature type="domain" description="Dyp-type peroxidase N-terminal" evidence="11">
    <location>
        <begin position="81"/>
        <end position="137"/>
    </location>
</feature>
<dbReference type="Pfam" id="PF20628">
    <property type="entry name" value="Dyp_perox_C"/>
    <property type="match status" value="1"/>
</dbReference>
<evidence type="ECO:0000313" key="14">
    <source>
        <dbReference type="Proteomes" id="UP001240984"/>
    </source>
</evidence>
<evidence type="ECO:0000259" key="12">
    <source>
        <dbReference type="Pfam" id="PF20628"/>
    </source>
</evidence>
<dbReference type="PANTHER" id="PTHR30521">
    <property type="entry name" value="DEFERROCHELATASE/PEROXIDASE"/>
    <property type="match status" value="1"/>
</dbReference>
<feature type="chain" id="PRO_5045881207" evidence="10">
    <location>
        <begin position="23"/>
        <end position="349"/>
    </location>
</feature>
<evidence type="ECO:0000256" key="3">
    <source>
        <dbReference type="ARBA" id="ARBA00022617"/>
    </source>
</evidence>
<name>A0ABT9MSP6_9ACTN</name>
<keyword evidence="2 13" id="KW-0575">Peroxidase</keyword>
<feature type="signal peptide" evidence="10">
    <location>
        <begin position="1"/>
        <end position="22"/>
    </location>
</feature>
<comment type="caution">
    <text evidence="13">The sequence shown here is derived from an EMBL/GenBank/DDBJ whole genome shotgun (WGS) entry which is preliminary data.</text>
</comment>
<evidence type="ECO:0000256" key="7">
    <source>
        <dbReference type="ARBA" id="ARBA00023004"/>
    </source>
</evidence>
<feature type="compositionally biased region" description="Basic and acidic residues" evidence="9">
    <location>
        <begin position="245"/>
        <end position="260"/>
    </location>
</feature>
<comment type="cofactor">
    <cofactor evidence="1">
        <name>heme b</name>
        <dbReference type="ChEBI" id="CHEBI:60344"/>
    </cofactor>
</comment>
<dbReference type="NCBIfam" id="TIGR01413">
    <property type="entry name" value="Dyp_perox_fam"/>
    <property type="match status" value="1"/>
</dbReference>
<keyword evidence="14" id="KW-1185">Reference proteome</keyword>
<keyword evidence="4" id="KW-0479">Metal-binding</keyword>
<dbReference type="PROSITE" id="PS51318">
    <property type="entry name" value="TAT"/>
    <property type="match status" value="1"/>
</dbReference>
<dbReference type="PROSITE" id="PS51257">
    <property type="entry name" value="PROKAR_LIPOPROTEIN"/>
    <property type="match status" value="1"/>
</dbReference>
<dbReference type="PANTHER" id="PTHR30521:SF4">
    <property type="entry name" value="DEFERROCHELATASE"/>
    <property type="match status" value="1"/>
</dbReference>
<dbReference type="Proteomes" id="UP001240984">
    <property type="component" value="Unassembled WGS sequence"/>
</dbReference>
<comment type="similarity">
    <text evidence="8">Belongs to the DyP-type peroxidase family.</text>
</comment>
<keyword evidence="6 13" id="KW-0560">Oxidoreductase</keyword>
<reference evidence="13 14" key="1">
    <citation type="submission" date="2023-07" db="EMBL/GenBank/DDBJ databases">
        <title>Sequencing the genomes of 1000 actinobacteria strains.</title>
        <authorList>
            <person name="Klenk H.-P."/>
        </authorList>
    </citation>
    <scope>NUCLEOTIDE SEQUENCE [LARGE SCALE GENOMIC DNA]</scope>
    <source>
        <strain evidence="13 14">DSM 44710</strain>
    </source>
</reference>
<dbReference type="SUPFAM" id="SSF54909">
    <property type="entry name" value="Dimeric alpha+beta barrel"/>
    <property type="match status" value="1"/>
</dbReference>
<dbReference type="InterPro" id="IPR006314">
    <property type="entry name" value="Dyp_peroxidase"/>
</dbReference>
<evidence type="ECO:0000256" key="2">
    <source>
        <dbReference type="ARBA" id="ARBA00022559"/>
    </source>
</evidence>